<dbReference type="GO" id="GO:0000049">
    <property type="term" value="F:tRNA binding"/>
    <property type="evidence" value="ECO:0007669"/>
    <property type="project" value="TreeGrafter"/>
</dbReference>
<dbReference type="PANTHER" id="PTHR42918:SF6">
    <property type="entry name" value="ELONGATION FACTOR P--(R)-BETA-LYSINE LIGASE"/>
    <property type="match status" value="1"/>
</dbReference>
<dbReference type="PANTHER" id="PTHR42918">
    <property type="entry name" value="LYSYL-TRNA SYNTHETASE"/>
    <property type="match status" value="1"/>
</dbReference>
<proteinExistence type="predicted"/>
<dbReference type="PROSITE" id="PS50862">
    <property type="entry name" value="AA_TRNA_LIGASE_II"/>
    <property type="match status" value="1"/>
</dbReference>
<accession>A0A369BZF8</accession>
<name>A0A369BZF8_9GAMM</name>
<evidence type="ECO:0000313" key="7">
    <source>
        <dbReference type="EMBL" id="RCX26158.1"/>
    </source>
</evidence>
<keyword evidence="8" id="KW-1185">Reference proteome</keyword>
<dbReference type="GO" id="GO:0006430">
    <property type="term" value="P:lysyl-tRNA aminoacylation"/>
    <property type="evidence" value="ECO:0007669"/>
    <property type="project" value="InterPro"/>
</dbReference>
<dbReference type="Proteomes" id="UP000252707">
    <property type="component" value="Unassembled WGS sequence"/>
</dbReference>
<dbReference type="InterPro" id="IPR004364">
    <property type="entry name" value="Aa-tRNA-synt_II"/>
</dbReference>
<dbReference type="NCBIfam" id="NF006828">
    <property type="entry name" value="PRK09350.1"/>
    <property type="match status" value="1"/>
</dbReference>
<keyword evidence="4" id="KW-0067">ATP-binding</keyword>
<gene>
    <name evidence="7" type="ORF">DFQ59_11132</name>
</gene>
<keyword evidence="2" id="KW-0436">Ligase</keyword>
<dbReference type="Pfam" id="PF00152">
    <property type="entry name" value="tRNA-synt_2"/>
    <property type="match status" value="1"/>
</dbReference>
<dbReference type="InterPro" id="IPR045864">
    <property type="entry name" value="aa-tRNA-synth_II/BPL/LPL"/>
</dbReference>
<comment type="caution">
    <text evidence="7">The sequence shown here is derived from an EMBL/GenBank/DDBJ whole genome shotgun (WGS) entry which is preliminary data.</text>
</comment>
<keyword evidence="3" id="KW-0547">Nucleotide-binding</keyword>
<evidence type="ECO:0000256" key="2">
    <source>
        <dbReference type="ARBA" id="ARBA00022598"/>
    </source>
</evidence>
<evidence type="ECO:0000313" key="8">
    <source>
        <dbReference type="Proteomes" id="UP000252707"/>
    </source>
</evidence>
<dbReference type="RefSeq" id="WP_114280842.1">
    <property type="nucleotide sequence ID" value="NZ_QPJY01000011.1"/>
</dbReference>
<evidence type="ECO:0000256" key="4">
    <source>
        <dbReference type="ARBA" id="ARBA00022840"/>
    </source>
</evidence>
<protein>
    <submittedName>
        <fullName evidence="7">Lysyl-tRNA synthetase class 2</fullName>
    </submittedName>
</protein>
<dbReference type="GO" id="GO:0005524">
    <property type="term" value="F:ATP binding"/>
    <property type="evidence" value="ECO:0007669"/>
    <property type="project" value="UniProtKB-KW"/>
</dbReference>
<dbReference type="PRINTS" id="PR00982">
    <property type="entry name" value="TRNASYNTHLYS"/>
</dbReference>
<dbReference type="GO" id="GO:0004824">
    <property type="term" value="F:lysine-tRNA ligase activity"/>
    <property type="evidence" value="ECO:0007669"/>
    <property type="project" value="InterPro"/>
</dbReference>
<feature type="domain" description="Aminoacyl-transfer RNA synthetases class-II family profile" evidence="6">
    <location>
        <begin position="15"/>
        <end position="316"/>
    </location>
</feature>
<comment type="subunit">
    <text evidence="1">Homodimer.</text>
</comment>
<reference evidence="7 8" key="1">
    <citation type="submission" date="2018-07" db="EMBL/GenBank/DDBJ databases">
        <title>Genomic Encyclopedia of Type Strains, Phase IV (KMG-IV): sequencing the most valuable type-strain genomes for metagenomic binning, comparative biology and taxonomic classification.</title>
        <authorList>
            <person name="Goeker M."/>
        </authorList>
    </citation>
    <scope>NUCLEOTIDE SEQUENCE [LARGE SCALE GENOMIC DNA]</scope>
    <source>
        <strain evidence="7 8">DSM 26407</strain>
    </source>
</reference>
<dbReference type="InterPro" id="IPR004525">
    <property type="entry name" value="EpmA"/>
</dbReference>
<dbReference type="InterPro" id="IPR018149">
    <property type="entry name" value="Lys-tRNA-synth_II_C"/>
</dbReference>
<evidence type="ECO:0000259" key="6">
    <source>
        <dbReference type="PROSITE" id="PS50862"/>
    </source>
</evidence>
<evidence type="ECO:0000256" key="5">
    <source>
        <dbReference type="ARBA" id="ARBA00052794"/>
    </source>
</evidence>
<evidence type="ECO:0000256" key="1">
    <source>
        <dbReference type="ARBA" id="ARBA00011738"/>
    </source>
</evidence>
<dbReference type="EMBL" id="QPJY01000011">
    <property type="protein sequence ID" value="RCX26158.1"/>
    <property type="molecule type" value="Genomic_DNA"/>
</dbReference>
<sequence>MNWRPSASLEALRGRAELLARTRAFFAARGVLEVETPALAAAPVTDPHLASLATRLHGPGSPDGRTLYLQTSPEFAMKRLLAAGSGPVYQLARVFRDDEVGRHHNPEFTLLEWYRPGFDHHGLMDEVDALLRTLLGAPAAERLTYAEAFGRHAGVDPHRDEVSTLRRAAGELGAGCGLAAEDRDGWLGLLLSHRVQPALGRGRPTFLHDFPASQAALARIRPGEPPLAERFEVFVEGVELANGYHELTDGREQAGRFRADLERRVAMGLPAVPLDGRLLEALEAGLPPCAGVALGFDRLVMLALGAGHIDEVLAFPVERA</sequence>
<comment type="catalytic activity">
    <reaction evidence="5">
        <text>D-beta-lysine + L-lysyl-[protein] + ATP = N(6)-((3R)-3,6-diaminohexanoyl)-L-lysyl-[protein] + AMP + diphosphate + H(+)</text>
        <dbReference type="Rhea" id="RHEA:83435"/>
        <dbReference type="Rhea" id="RHEA-COMP:9752"/>
        <dbReference type="Rhea" id="RHEA-COMP:20131"/>
        <dbReference type="ChEBI" id="CHEBI:15378"/>
        <dbReference type="ChEBI" id="CHEBI:29969"/>
        <dbReference type="ChEBI" id="CHEBI:30616"/>
        <dbReference type="ChEBI" id="CHEBI:33019"/>
        <dbReference type="ChEBI" id="CHEBI:84138"/>
        <dbReference type="ChEBI" id="CHEBI:156053"/>
        <dbReference type="ChEBI" id="CHEBI:456215"/>
    </reaction>
    <physiologicalReaction direction="left-to-right" evidence="5">
        <dbReference type="Rhea" id="RHEA:83436"/>
    </physiologicalReaction>
</comment>
<dbReference type="SUPFAM" id="SSF55681">
    <property type="entry name" value="Class II aaRS and biotin synthetases"/>
    <property type="match status" value="1"/>
</dbReference>
<dbReference type="FunFam" id="3.30.930.10:FF:000017">
    <property type="entry name" value="Elongation factor P--(R)-beta-lysine ligase"/>
    <property type="match status" value="1"/>
</dbReference>
<dbReference type="NCBIfam" id="TIGR00462">
    <property type="entry name" value="genX"/>
    <property type="match status" value="1"/>
</dbReference>
<dbReference type="GO" id="GO:0005829">
    <property type="term" value="C:cytosol"/>
    <property type="evidence" value="ECO:0007669"/>
    <property type="project" value="TreeGrafter"/>
</dbReference>
<keyword evidence="7" id="KW-0030">Aminoacyl-tRNA synthetase</keyword>
<evidence type="ECO:0000256" key="3">
    <source>
        <dbReference type="ARBA" id="ARBA00022741"/>
    </source>
</evidence>
<organism evidence="7 8">
    <name type="scientific">Thioalbus denitrificans</name>
    <dbReference type="NCBI Taxonomy" id="547122"/>
    <lineage>
        <taxon>Bacteria</taxon>
        <taxon>Pseudomonadati</taxon>
        <taxon>Pseudomonadota</taxon>
        <taxon>Gammaproteobacteria</taxon>
        <taxon>Chromatiales</taxon>
        <taxon>Ectothiorhodospiraceae</taxon>
        <taxon>Thioalbus</taxon>
    </lineage>
</organism>
<dbReference type="InterPro" id="IPR006195">
    <property type="entry name" value="aa-tRNA-synth_II"/>
</dbReference>
<dbReference type="OrthoDB" id="9802326at2"/>
<dbReference type="Gene3D" id="3.30.930.10">
    <property type="entry name" value="Bira Bifunctional Protein, Domain 2"/>
    <property type="match status" value="1"/>
</dbReference>
<dbReference type="AlphaFoldDB" id="A0A369BZF8"/>